<organism evidence="2 3">
    <name type="scientific">Arthrobacter yangruifuii</name>
    <dbReference type="NCBI Taxonomy" id="2606616"/>
    <lineage>
        <taxon>Bacteria</taxon>
        <taxon>Bacillati</taxon>
        <taxon>Actinomycetota</taxon>
        <taxon>Actinomycetes</taxon>
        <taxon>Micrococcales</taxon>
        <taxon>Micrococcaceae</taxon>
        <taxon>Arthrobacter</taxon>
    </lineage>
</organism>
<keyword evidence="1" id="KW-0472">Membrane</keyword>
<feature type="transmembrane region" description="Helical" evidence="1">
    <location>
        <begin position="85"/>
        <end position="107"/>
    </location>
</feature>
<dbReference type="InterPro" id="IPR043739">
    <property type="entry name" value="DUF5684"/>
</dbReference>
<comment type="caution">
    <text evidence="2">The sequence shown here is derived from an EMBL/GenBank/DDBJ whole genome shotgun (WGS) entry which is preliminary data.</text>
</comment>
<feature type="transmembrane region" description="Helical" evidence="1">
    <location>
        <begin position="114"/>
        <end position="131"/>
    </location>
</feature>
<sequence length="163" mass="17475">MINSVSSLPFMISASEFTTTTTTNPDVDPGMVIASFLVILVISLVLSGLAMMGMFKKAGRKTWEAFIPVYSSVILYRIAGMSGWWVLAGLVPFLNIVAVVLLAINLAKVFGQTAVIAVLIALFSFIMYFYLSYGSARYLGPQASKAPFGAGNQAQPSYTPAGR</sequence>
<name>A0A5N6MSB5_9MICC</name>
<dbReference type="Pfam" id="PF18936">
    <property type="entry name" value="DUF5684"/>
    <property type="match status" value="1"/>
</dbReference>
<reference evidence="2 3" key="1">
    <citation type="submission" date="2019-08" db="EMBL/GenBank/DDBJ databases">
        <title>Arthrobacter sp. nov., isolated from plateau pika and Tibetan wild ass.</title>
        <authorList>
            <person name="Ge Y."/>
        </authorList>
    </citation>
    <scope>NUCLEOTIDE SEQUENCE [LARGE SCALE GENOMIC DNA]</scope>
    <source>
        <strain evidence="2 3">785</strain>
    </source>
</reference>
<protein>
    <submittedName>
        <fullName evidence="2">Signal peptidase I</fullName>
    </submittedName>
</protein>
<dbReference type="EMBL" id="VTFX01000001">
    <property type="protein sequence ID" value="KAD4059984.1"/>
    <property type="molecule type" value="Genomic_DNA"/>
</dbReference>
<evidence type="ECO:0000313" key="2">
    <source>
        <dbReference type="EMBL" id="KAD4059984.1"/>
    </source>
</evidence>
<feature type="transmembrane region" description="Helical" evidence="1">
    <location>
        <begin position="31"/>
        <end position="50"/>
    </location>
</feature>
<dbReference type="AlphaFoldDB" id="A0A5N6MSB5"/>
<dbReference type="RefSeq" id="WP_152271229.1">
    <property type="nucleotide sequence ID" value="NZ_VTFX01000001.1"/>
</dbReference>
<keyword evidence="1" id="KW-1133">Transmembrane helix</keyword>
<proteinExistence type="predicted"/>
<dbReference type="Proteomes" id="UP000326852">
    <property type="component" value="Unassembled WGS sequence"/>
</dbReference>
<evidence type="ECO:0000256" key="1">
    <source>
        <dbReference type="SAM" id="Phobius"/>
    </source>
</evidence>
<keyword evidence="1" id="KW-0812">Transmembrane</keyword>
<accession>A0A5N6MSB5</accession>
<gene>
    <name evidence="2" type="ORF">GD627_02610</name>
</gene>
<evidence type="ECO:0000313" key="3">
    <source>
        <dbReference type="Proteomes" id="UP000326852"/>
    </source>
</evidence>
<keyword evidence="3" id="KW-1185">Reference proteome</keyword>